<dbReference type="Pfam" id="PF05970">
    <property type="entry name" value="PIF1"/>
    <property type="match status" value="1"/>
</dbReference>
<reference evidence="3" key="1">
    <citation type="journal article" date="2019" name="Sci. Rep.">
        <title>Draft genome of Tanacetum cinerariifolium, the natural source of mosquito coil.</title>
        <authorList>
            <person name="Yamashiro T."/>
            <person name="Shiraishi A."/>
            <person name="Satake H."/>
            <person name="Nakayama K."/>
        </authorList>
    </citation>
    <scope>NUCLEOTIDE SEQUENCE</scope>
</reference>
<keyword evidence="1" id="KW-0233">DNA recombination</keyword>
<comment type="caution">
    <text evidence="3">The sequence shown here is derived from an EMBL/GenBank/DDBJ whole genome shotgun (WGS) entry which is preliminary data.</text>
</comment>
<feature type="domain" description="DNA helicase Pif1-like DEAD-box helicase" evidence="2">
    <location>
        <begin position="2"/>
        <end position="54"/>
    </location>
</feature>
<keyword evidence="1" id="KW-0067">ATP-binding</keyword>
<name>A0A699KXD8_TANCI</name>
<dbReference type="GO" id="GO:0006281">
    <property type="term" value="P:DNA repair"/>
    <property type="evidence" value="ECO:0007669"/>
    <property type="project" value="UniProtKB-KW"/>
</dbReference>
<proteinExistence type="inferred from homology"/>
<organism evidence="3">
    <name type="scientific">Tanacetum cinerariifolium</name>
    <name type="common">Dalmatian daisy</name>
    <name type="synonym">Chrysanthemum cinerariifolium</name>
    <dbReference type="NCBI Taxonomy" id="118510"/>
    <lineage>
        <taxon>Eukaryota</taxon>
        <taxon>Viridiplantae</taxon>
        <taxon>Streptophyta</taxon>
        <taxon>Embryophyta</taxon>
        <taxon>Tracheophyta</taxon>
        <taxon>Spermatophyta</taxon>
        <taxon>Magnoliopsida</taxon>
        <taxon>eudicotyledons</taxon>
        <taxon>Gunneridae</taxon>
        <taxon>Pentapetalae</taxon>
        <taxon>asterids</taxon>
        <taxon>campanulids</taxon>
        <taxon>Asterales</taxon>
        <taxon>Asteraceae</taxon>
        <taxon>Asteroideae</taxon>
        <taxon>Anthemideae</taxon>
        <taxon>Anthemidinae</taxon>
        <taxon>Tanacetum</taxon>
    </lineage>
</organism>
<evidence type="ECO:0000256" key="1">
    <source>
        <dbReference type="RuleBase" id="RU363044"/>
    </source>
</evidence>
<keyword evidence="1 3" id="KW-0347">Helicase</keyword>
<keyword evidence="1" id="KW-0234">DNA repair</keyword>
<evidence type="ECO:0000259" key="2">
    <source>
        <dbReference type="Pfam" id="PF05970"/>
    </source>
</evidence>
<dbReference type="GO" id="GO:0005524">
    <property type="term" value="F:ATP binding"/>
    <property type="evidence" value="ECO:0007669"/>
    <property type="project" value="UniProtKB-KW"/>
</dbReference>
<comment type="catalytic activity">
    <reaction evidence="1">
        <text>ATP + H2O = ADP + phosphate + H(+)</text>
        <dbReference type="Rhea" id="RHEA:13065"/>
        <dbReference type="ChEBI" id="CHEBI:15377"/>
        <dbReference type="ChEBI" id="CHEBI:15378"/>
        <dbReference type="ChEBI" id="CHEBI:30616"/>
        <dbReference type="ChEBI" id="CHEBI:43474"/>
        <dbReference type="ChEBI" id="CHEBI:456216"/>
        <dbReference type="EC" id="5.6.2.3"/>
    </reaction>
</comment>
<dbReference type="EC" id="5.6.2.3" evidence="1"/>
<keyword evidence="1" id="KW-0378">Hydrolase</keyword>
<protein>
    <recommendedName>
        <fullName evidence="1">ATP-dependent DNA helicase</fullName>
        <ecNumber evidence="1">5.6.2.3</ecNumber>
    </recommendedName>
</protein>
<keyword evidence="1" id="KW-0227">DNA damage</keyword>
<dbReference type="InterPro" id="IPR010285">
    <property type="entry name" value="DNA_helicase_pif1-like_DEAD"/>
</dbReference>
<comment type="cofactor">
    <cofactor evidence="1">
        <name>Mg(2+)</name>
        <dbReference type="ChEBI" id="CHEBI:18420"/>
    </cofactor>
</comment>
<dbReference type="GO" id="GO:0016787">
    <property type="term" value="F:hydrolase activity"/>
    <property type="evidence" value="ECO:0007669"/>
    <property type="project" value="UniProtKB-KW"/>
</dbReference>
<feature type="non-terminal residue" evidence="3">
    <location>
        <position position="1"/>
    </location>
</feature>
<sequence length="88" mass="10139">CISEYALWSSFKVFSLKHNMKLTRPDISSEECSLVNSFASWLLDVGDEKIGEPAEEDPKNTSWFHIPPAYCLPCYEEGRSKLIDFIYD</sequence>
<dbReference type="GO" id="GO:0000723">
    <property type="term" value="P:telomere maintenance"/>
    <property type="evidence" value="ECO:0007669"/>
    <property type="project" value="InterPro"/>
</dbReference>
<dbReference type="GO" id="GO:0006310">
    <property type="term" value="P:DNA recombination"/>
    <property type="evidence" value="ECO:0007669"/>
    <property type="project" value="UniProtKB-KW"/>
</dbReference>
<dbReference type="AlphaFoldDB" id="A0A699KXD8"/>
<keyword evidence="1" id="KW-0547">Nucleotide-binding</keyword>
<evidence type="ECO:0000313" key="3">
    <source>
        <dbReference type="EMBL" id="GFB16295.1"/>
    </source>
</evidence>
<gene>
    <name evidence="3" type="ORF">Tci_688266</name>
</gene>
<comment type="similarity">
    <text evidence="1">Belongs to the helicase family.</text>
</comment>
<accession>A0A699KXD8</accession>
<dbReference type="EMBL" id="BKCJ010565664">
    <property type="protein sequence ID" value="GFB16295.1"/>
    <property type="molecule type" value="Genomic_DNA"/>
</dbReference>
<dbReference type="GO" id="GO:0043139">
    <property type="term" value="F:5'-3' DNA helicase activity"/>
    <property type="evidence" value="ECO:0007669"/>
    <property type="project" value="UniProtKB-EC"/>
</dbReference>